<evidence type="ECO:0000313" key="6">
    <source>
        <dbReference type="EMBL" id="SFQ30595.1"/>
    </source>
</evidence>
<evidence type="ECO:0000256" key="5">
    <source>
        <dbReference type="SAM" id="Phobius"/>
    </source>
</evidence>
<comment type="subcellular location">
    <subcellularLocation>
        <location evidence="1">Endomembrane system</location>
        <topology evidence="1">Multi-pass membrane protein</topology>
    </subcellularLocation>
</comment>
<sequence>MDFNDLTPEQREAILAAQKNEITEYHIYTKLSASIKDQHNKEVLAEIADEELAHYKFWQRITRQDMKPDRWKVWLYFIISRVFGLTFGVKLMEKGEQRAEEVYTKLADTMPEIHKIVQDEDRHEKKLMELIEEEHLNYVGSMVLGLNDALVELTGTLAGLTFALQNTRLIALSGFITGIAASFSMAASEYLSTKSEGESQIPIKAAIYTGLAYVFTVLFLIFPYLLFESYFLCLGLTVINAVLVILIFNFYVSVAKDLDFKRRFLEMVSISLGVAALSFLIGFLVRVFLGVEV</sequence>
<keyword evidence="2 5" id="KW-0812">Transmembrane</keyword>
<evidence type="ECO:0000256" key="2">
    <source>
        <dbReference type="ARBA" id="ARBA00022692"/>
    </source>
</evidence>
<feature type="transmembrane region" description="Helical" evidence="5">
    <location>
        <begin position="264"/>
        <end position="289"/>
    </location>
</feature>
<evidence type="ECO:0000256" key="1">
    <source>
        <dbReference type="ARBA" id="ARBA00004127"/>
    </source>
</evidence>
<reference evidence="6 7" key="1">
    <citation type="submission" date="2016-10" db="EMBL/GenBank/DDBJ databases">
        <authorList>
            <person name="de Groot N.N."/>
        </authorList>
    </citation>
    <scope>NUCLEOTIDE SEQUENCE [LARGE SCALE GENOMIC DNA]</scope>
    <source>
        <strain evidence="6 7">DSM 20678</strain>
    </source>
</reference>
<proteinExistence type="predicted"/>
<feature type="transmembrane region" description="Helical" evidence="5">
    <location>
        <begin position="169"/>
        <end position="191"/>
    </location>
</feature>
<gene>
    <name evidence="6" type="ORF">SAMN05444406_12519</name>
</gene>
<dbReference type="InterPro" id="IPR039376">
    <property type="entry name" value="Ferritin_CCC1_N"/>
</dbReference>
<evidence type="ECO:0000256" key="3">
    <source>
        <dbReference type="ARBA" id="ARBA00022989"/>
    </source>
</evidence>
<evidence type="ECO:0000313" key="7">
    <source>
        <dbReference type="Proteomes" id="UP000198577"/>
    </source>
</evidence>
<dbReference type="AlphaFoldDB" id="A0A1I5XF54"/>
<dbReference type="GO" id="GO:0030026">
    <property type="term" value="P:intracellular manganese ion homeostasis"/>
    <property type="evidence" value="ECO:0007669"/>
    <property type="project" value="InterPro"/>
</dbReference>
<dbReference type="OrthoDB" id="9781287at2"/>
<keyword evidence="7" id="KW-1185">Reference proteome</keyword>
<dbReference type="InterPro" id="IPR008217">
    <property type="entry name" value="Ccc1_fam"/>
</dbReference>
<dbReference type="InterPro" id="IPR009078">
    <property type="entry name" value="Ferritin-like_SF"/>
</dbReference>
<dbReference type="InterPro" id="IPR012347">
    <property type="entry name" value="Ferritin-like"/>
</dbReference>
<evidence type="ECO:0000256" key="4">
    <source>
        <dbReference type="ARBA" id="ARBA00023136"/>
    </source>
</evidence>
<dbReference type="CDD" id="cd01044">
    <property type="entry name" value="Ferritin_CCC1_N"/>
    <property type="match status" value="1"/>
</dbReference>
<dbReference type="Gene3D" id="1.20.1260.10">
    <property type="match status" value="1"/>
</dbReference>
<feature type="transmembrane region" description="Helical" evidence="5">
    <location>
        <begin position="203"/>
        <end position="223"/>
    </location>
</feature>
<name>A0A1I5XF54_9FIRM</name>
<accession>A0A1I5XF54</accession>
<keyword evidence="3 5" id="KW-1133">Transmembrane helix</keyword>
<dbReference type="Proteomes" id="UP000198577">
    <property type="component" value="Unassembled WGS sequence"/>
</dbReference>
<dbReference type="GO" id="GO:0012505">
    <property type="term" value="C:endomembrane system"/>
    <property type="evidence" value="ECO:0007669"/>
    <property type="project" value="UniProtKB-SubCell"/>
</dbReference>
<dbReference type="RefSeq" id="WP_025747396.1">
    <property type="nucleotide sequence ID" value="NZ_FOXR01000025.1"/>
</dbReference>
<protein>
    <submittedName>
        <fullName evidence="6">Predicted Fe2+/Mn2+ transporter, VIT1/CCC1 family</fullName>
    </submittedName>
</protein>
<dbReference type="EMBL" id="FOXR01000025">
    <property type="protein sequence ID" value="SFQ30595.1"/>
    <property type="molecule type" value="Genomic_DNA"/>
</dbReference>
<feature type="transmembrane region" description="Helical" evidence="5">
    <location>
        <begin position="229"/>
        <end position="252"/>
    </location>
</feature>
<dbReference type="STRING" id="937334.SAMN05444406_12519"/>
<organism evidence="6 7">
    <name type="scientific">Caldicoprobacter faecalis</name>
    <dbReference type="NCBI Taxonomy" id="937334"/>
    <lineage>
        <taxon>Bacteria</taxon>
        <taxon>Bacillati</taxon>
        <taxon>Bacillota</taxon>
        <taxon>Clostridia</taxon>
        <taxon>Caldicoprobacterales</taxon>
        <taxon>Caldicoprobacteraceae</taxon>
        <taxon>Caldicoprobacter</taxon>
    </lineage>
</organism>
<dbReference type="GO" id="GO:0005384">
    <property type="term" value="F:manganese ion transmembrane transporter activity"/>
    <property type="evidence" value="ECO:0007669"/>
    <property type="project" value="InterPro"/>
</dbReference>
<dbReference type="Pfam" id="PF01988">
    <property type="entry name" value="VIT1"/>
    <property type="match status" value="1"/>
</dbReference>
<dbReference type="SUPFAM" id="SSF47240">
    <property type="entry name" value="Ferritin-like"/>
    <property type="match status" value="1"/>
</dbReference>
<dbReference type="CDD" id="cd02431">
    <property type="entry name" value="Ferritin_CCC1_C"/>
    <property type="match status" value="1"/>
</dbReference>
<keyword evidence="4 5" id="KW-0472">Membrane</keyword>